<protein>
    <submittedName>
        <fullName evidence="2">Uncharacterized protein</fullName>
    </submittedName>
</protein>
<gene>
    <name evidence="2" type="ORF">FYJ63_00480</name>
</gene>
<keyword evidence="3" id="KW-1185">Reference proteome</keyword>
<comment type="caution">
    <text evidence="2">The sequence shown here is derived from an EMBL/GenBank/DDBJ whole genome shotgun (WGS) entry which is preliminary data.</text>
</comment>
<name>A0A7K0K029_9ACTO</name>
<dbReference type="Proteomes" id="UP000442535">
    <property type="component" value="Unassembled WGS sequence"/>
</dbReference>
<evidence type="ECO:0000313" key="2">
    <source>
        <dbReference type="EMBL" id="MST48748.1"/>
    </source>
</evidence>
<reference evidence="2 3" key="1">
    <citation type="submission" date="2019-08" db="EMBL/GenBank/DDBJ databases">
        <title>In-depth cultivation of the pig gut microbiome towards novel bacterial diversity and tailored functional studies.</title>
        <authorList>
            <person name="Wylensek D."/>
            <person name="Hitch T.C.A."/>
            <person name="Clavel T."/>
        </authorList>
    </citation>
    <scope>NUCLEOTIDE SEQUENCE [LARGE SCALE GENOMIC DNA]</scope>
    <source>
        <strain evidence="2 3">RF-GAM-744-WT-7</strain>
    </source>
</reference>
<dbReference type="AlphaFoldDB" id="A0A7K0K029"/>
<feature type="region of interest" description="Disordered" evidence="1">
    <location>
        <begin position="1"/>
        <end position="43"/>
    </location>
</feature>
<organism evidence="2 3">
    <name type="scientific">Mobiluncus porci</name>
    <dbReference type="NCBI Taxonomy" id="2652278"/>
    <lineage>
        <taxon>Bacteria</taxon>
        <taxon>Bacillati</taxon>
        <taxon>Actinomycetota</taxon>
        <taxon>Actinomycetes</taxon>
        <taxon>Actinomycetales</taxon>
        <taxon>Actinomycetaceae</taxon>
        <taxon>Mobiluncus</taxon>
    </lineage>
</organism>
<sequence>MSEEFVRGATPTGSDPSGSVPCGHYSGEVRPVGSADGASTKYGDIIDLPHHQSATRPQMSTHDRAGQFSPYAALTGFGKVIAATEESMNAEP</sequence>
<accession>A0A7K0K029</accession>
<evidence type="ECO:0000256" key="1">
    <source>
        <dbReference type="SAM" id="MobiDB-lite"/>
    </source>
</evidence>
<evidence type="ECO:0000313" key="3">
    <source>
        <dbReference type="Proteomes" id="UP000442535"/>
    </source>
</evidence>
<proteinExistence type="predicted"/>
<dbReference type="EMBL" id="VUMY01000001">
    <property type="protein sequence ID" value="MST48748.1"/>
    <property type="molecule type" value="Genomic_DNA"/>
</dbReference>
<dbReference type="RefSeq" id="WP_154542710.1">
    <property type="nucleotide sequence ID" value="NZ_JAQYQY010000018.1"/>
</dbReference>